<dbReference type="GO" id="GO:0051500">
    <property type="term" value="F:D-tyrosyl-tRNA(Tyr) deacylase activity"/>
    <property type="evidence" value="ECO:0007669"/>
    <property type="project" value="TreeGrafter"/>
</dbReference>
<dbReference type="GO" id="GO:0000049">
    <property type="term" value="F:tRNA binding"/>
    <property type="evidence" value="ECO:0007669"/>
    <property type="project" value="UniProtKB-UniRule"/>
</dbReference>
<dbReference type="SUPFAM" id="SSF69500">
    <property type="entry name" value="DTD-like"/>
    <property type="match status" value="1"/>
</dbReference>
<dbReference type="HAMAP" id="MF_00518">
    <property type="entry name" value="Deacylase_Dtd"/>
    <property type="match status" value="1"/>
</dbReference>
<dbReference type="EMBL" id="PRLP01000068">
    <property type="protein sequence ID" value="PPC75766.1"/>
    <property type="molecule type" value="Genomic_DNA"/>
</dbReference>
<comment type="subunit">
    <text evidence="2">Homodimer.</text>
</comment>
<gene>
    <name evidence="2" type="primary">dtd</name>
    <name evidence="3" type="ORF">C4K68_18530</name>
</gene>
<dbReference type="AlphaFoldDB" id="A0A2S5KN85"/>
<comment type="function">
    <text evidence="2">An aminoacyl-tRNA editing enzyme that deacylates mischarged D-aminoacyl-tRNAs. Also deacylates mischarged glycyl-tRNA(Ala), protecting cells against glycine mischarging by AlaRS. Acts via tRNA-based rather than protein-based catalysis; rejects L-amino acids rather than detecting D-amino acids in the active site. By recycling D-aminoacyl-tRNA to D-amino acids and free tRNA molecules, this enzyme counteracts the toxicity associated with the formation of D-aminoacyl-tRNA entities in vivo and helps enforce protein L-homochirality.</text>
</comment>
<organism evidence="3 4">
    <name type="scientific">Proteobacteria bacterium 228</name>
    <dbReference type="NCBI Taxonomy" id="2083153"/>
    <lineage>
        <taxon>Bacteria</taxon>
        <taxon>Pseudomonadati</taxon>
        <taxon>Pseudomonadota</taxon>
    </lineage>
</organism>
<comment type="subcellular location">
    <subcellularLocation>
        <location evidence="2">Cytoplasm</location>
    </subcellularLocation>
</comment>
<comment type="catalytic activity">
    <reaction evidence="2">
        <text>glycyl-tRNA(Ala) + H2O = tRNA(Ala) + glycine + H(+)</text>
        <dbReference type="Rhea" id="RHEA:53744"/>
        <dbReference type="Rhea" id="RHEA-COMP:9657"/>
        <dbReference type="Rhea" id="RHEA-COMP:13640"/>
        <dbReference type="ChEBI" id="CHEBI:15377"/>
        <dbReference type="ChEBI" id="CHEBI:15378"/>
        <dbReference type="ChEBI" id="CHEBI:57305"/>
        <dbReference type="ChEBI" id="CHEBI:78442"/>
        <dbReference type="ChEBI" id="CHEBI:78522"/>
    </reaction>
</comment>
<keyword evidence="2" id="KW-0820">tRNA-binding</keyword>
<comment type="similarity">
    <text evidence="1 2">Belongs to the DTD family.</text>
</comment>
<dbReference type="InterPro" id="IPR003732">
    <property type="entry name" value="Daa-tRNA_deacyls_DTD"/>
</dbReference>
<dbReference type="EC" id="3.1.1.96" evidence="2"/>
<name>A0A2S5KN85_9PROT</name>
<proteinExistence type="inferred from homology"/>
<dbReference type="OrthoDB" id="5293629at2"/>
<dbReference type="GO" id="GO:0043908">
    <property type="term" value="F:Ser(Gly)-tRNA(Ala) hydrolase activity"/>
    <property type="evidence" value="ECO:0007669"/>
    <property type="project" value="UniProtKB-UniRule"/>
</dbReference>
<accession>A0A2S5KN85</accession>
<keyword evidence="2" id="KW-0963">Cytoplasm</keyword>
<comment type="domain">
    <text evidence="2">A Gly-cisPro motif from one monomer fits into the active site of the other monomer to allow specific chiral rejection of L-amino acids.</text>
</comment>
<keyword evidence="2" id="KW-0378">Hydrolase</keyword>
<dbReference type="NCBIfam" id="TIGR00256">
    <property type="entry name" value="D-aminoacyl-tRNA deacylase"/>
    <property type="match status" value="1"/>
</dbReference>
<comment type="caution">
    <text evidence="3">The sequence shown here is derived from an EMBL/GenBank/DDBJ whole genome shotgun (WGS) entry which is preliminary data.</text>
</comment>
<protein>
    <recommendedName>
        <fullName evidence="2">D-aminoacyl-tRNA deacylase</fullName>
        <shortName evidence="2">DTD</shortName>
        <ecNumber evidence="2">3.1.1.96</ecNumber>
    </recommendedName>
    <alternativeName>
        <fullName evidence="2">Gly-tRNA(Ala) deacylase</fullName>
        <ecNumber evidence="2">3.1.1.-</ecNumber>
    </alternativeName>
</protein>
<dbReference type="GO" id="GO:0106026">
    <property type="term" value="F:Gly-tRNA(Ala) deacylase activity"/>
    <property type="evidence" value="ECO:0007669"/>
    <property type="project" value="UniProtKB-UniRule"/>
</dbReference>
<dbReference type="CDD" id="cd00563">
    <property type="entry name" value="Dtyr_deacylase"/>
    <property type="match status" value="1"/>
</dbReference>
<reference evidence="3 4" key="1">
    <citation type="submission" date="2018-02" db="EMBL/GenBank/DDBJ databases">
        <title>novel marine gammaproteobacteria from coastal saline agro ecosystem.</title>
        <authorList>
            <person name="Krishnan R."/>
            <person name="Ramesh Kumar N."/>
        </authorList>
    </citation>
    <scope>NUCLEOTIDE SEQUENCE [LARGE SCALE GENOMIC DNA]</scope>
    <source>
        <strain evidence="3 4">228</strain>
    </source>
</reference>
<evidence type="ECO:0000313" key="3">
    <source>
        <dbReference type="EMBL" id="PPC75766.1"/>
    </source>
</evidence>
<dbReference type="Proteomes" id="UP000238196">
    <property type="component" value="Unassembled WGS sequence"/>
</dbReference>
<dbReference type="InterPro" id="IPR023509">
    <property type="entry name" value="DTD-like_sf"/>
</dbReference>
<dbReference type="GO" id="GO:0005737">
    <property type="term" value="C:cytoplasm"/>
    <property type="evidence" value="ECO:0007669"/>
    <property type="project" value="UniProtKB-SubCell"/>
</dbReference>
<dbReference type="EC" id="3.1.1.-" evidence="2"/>
<dbReference type="FunFam" id="3.50.80.10:FF:000001">
    <property type="entry name" value="D-aminoacyl-tRNA deacylase"/>
    <property type="match status" value="1"/>
</dbReference>
<evidence type="ECO:0000313" key="4">
    <source>
        <dbReference type="Proteomes" id="UP000238196"/>
    </source>
</evidence>
<feature type="short sequence motif" description="Gly-cisPro motif, important for rejection of L-amino acids" evidence="2">
    <location>
        <begin position="137"/>
        <end position="138"/>
    </location>
</feature>
<keyword evidence="2" id="KW-0694">RNA-binding</keyword>
<dbReference type="PANTHER" id="PTHR10472">
    <property type="entry name" value="D-TYROSYL-TRNA TYR DEACYLASE"/>
    <property type="match status" value="1"/>
</dbReference>
<dbReference type="Pfam" id="PF02580">
    <property type="entry name" value="Tyr_Deacylase"/>
    <property type="match status" value="1"/>
</dbReference>
<comment type="catalytic activity">
    <reaction evidence="2">
        <text>a D-aminoacyl-tRNA + H2O = a tRNA + a D-alpha-amino acid + H(+)</text>
        <dbReference type="Rhea" id="RHEA:13953"/>
        <dbReference type="Rhea" id="RHEA-COMP:10123"/>
        <dbReference type="Rhea" id="RHEA-COMP:10124"/>
        <dbReference type="ChEBI" id="CHEBI:15377"/>
        <dbReference type="ChEBI" id="CHEBI:15378"/>
        <dbReference type="ChEBI" id="CHEBI:59871"/>
        <dbReference type="ChEBI" id="CHEBI:78442"/>
        <dbReference type="ChEBI" id="CHEBI:79333"/>
        <dbReference type="EC" id="3.1.1.96"/>
    </reaction>
</comment>
<sequence length="146" mass="16475">MKALIQRVQTAKVEVSGKTIGQIDKGILLLLGIEKDDDENKADWLLERILNYRIFADEKQRMNLSLRDIQGGLLIVSQFTLVADTRKGLRPSFSEGADPISGERLYDYFINRAHSIYEHVSTGSFGADMQVSLINDGPVTFWLETK</sequence>
<evidence type="ECO:0000256" key="2">
    <source>
        <dbReference type="HAMAP-Rule" id="MF_00518"/>
    </source>
</evidence>
<dbReference type="GO" id="GO:0019478">
    <property type="term" value="P:D-amino acid catabolic process"/>
    <property type="evidence" value="ECO:0007669"/>
    <property type="project" value="UniProtKB-UniRule"/>
</dbReference>
<dbReference type="Gene3D" id="3.50.80.10">
    <property type="entry name" value="D-tyrosyl-tRNA(Tyr) deacylase"/>
    <property type="match status" value="1"/>
</dbReference>
<evidence type="ECO:0000256" key="1">
    <source>
        <dbReference type="ARBA" id="ARBA00009673"/>
    </source>
</evidence>
<dbReference type="PANTHER" id="PTHR10472:SF5">
    <property type="entry name" value="D-AMINOACYL-TRNA DEACYLASE 1"/>
    <property type="match status" value="1"/>
</dbReference>